<feature type="domain" description="Heparin-sulfate lyase N-terminal" evidence="6">
    <location>
        <begin position="54"/>
        <end position="290"/>
    </location>
</feature>
<proteinExistence type="predicted"/>
<dbReference type="Gene3D" id="2.70.98.70">
    <property type="match status" value="1"/>
</dbReference>
<evidence type="ECO:0000256" key="1">
    <source>
        <dbReference type="ARBA" id="ARBA00004418"/>
    </source>
</evidence>
<dbReference type="InterPro" id="IPR012480">
    <property type="entry name" value="Hepar_II_III_C"/>
</dbReference>
<dbReference type="Gene3D" id="1.50.10.100">
    <property type="entry name" value="Chondroitin AC/alginate lyase"/>
    <property type="match status" value="1"/>
</dbReference>
<evidence type="ECO:0000313" key="8">
    <source>
        <dbReference type="Proteomes" id="UP001595884"/>
    </source>
</evidence>
<keyword evidence="4" id="KW-0456">Lyase</keyword>
<protein>
    <submittedName>
        <fullName evidence="7">Heparinase II/III family protein</fullName>
    </submittedName>
</protein>
<dbReference type="Pfam" id="PF16889">
    <property type="entry name" value="Hepar_II_III_N"/>
    <property type="match status" value="1"/>
</dbReference>
<dbReference type="EMBL" id="JBHSHE010000022">
    <property type="protein sequence ID" value="MFC4715730.1"/>
    <property type="molecule type" value="Genomic_DNA"/>
</dbReference>
<evidence type="ECO:0000256" key="3">
    <source>
        <dbReference type="ARBA" id="ARBA00022764"/>
    </source>
</evidence>
<dbReference type="SUPFAM" id="SSF48230">
    <property type="entry name" value="Chondroitin AC/alginate lyase"/>
    <property type="match status" value="1"/>
</dbReference>
<dbReference type="RefSeq" id="WP_346060270.1">
    <property type="nucleotide sequence ID" value="NZ_BAAAVQ010000076.1"/>
</dbReference>
<dbReference type="PANTHER" id="PTHR39210:SF1">
    <property type="entry name" value="HEPARIN-SULFATE LYASE"/>
    <property type="match status" value="1"/>
</dbReference>
<dbReference type="PANTHER" id="PTHR39210">
    <property type="entry name" value="HEPARIN-SULFATE LYASE"/>
    <property type="match status" value="1"/>
</dbReference>
<name>A0ABV9MLR5_9MICC</name>
<evidence type="ECO:0000256" key="2">
    <source>
        <dbReference type="ARBA" id="ARBA00022729"/>
    </source>
</evidence>
<accession>A0ABV9MLR5</accession>
<dbReference type="InterPro" id="IPR008929">
    <property type="entry name" value="Chondroitin_lyas"/>
</dbReference>
<evidence type="ECO:0000259" key="6">
    <source>
        <dbReference type="Pfam" id="PF16889"/>
    </source>
</evidence>
<organism evidence="7 8">
    <name type="scientific">Glutamicibacter bergerei</name>
    <dbReference type="NCBI Taxonomy" id="256702"/>
    <lineage>
        <taxon>Bacteria</taxon>
        <taxon>Bacillati</taxon>
        <taxon>Actinomycetota</taxon>
        <taxon>Actinomycetes</taxon>
        <taxon>Micrococcales</taxon>
        <taxon>Micrococcaceae</taxon>
        <taxon>Glutamicibacter</taxon>
    </lineage>
</organism>
<evidence type="ECO:0000313" key="7">
    <source>
        <dbReference type="EMBL" id="MFC4715730.1"/>
    </source>
</evidence>
<dbReference type="Proteomes" id="UP001595884">
    <property type="component" value="Unassembled WGS sequence"/>
</dbReference>
<gene>
    <name evidence="7" type="ORF">ACFO7V_06215</name>
</gene>
<evidence type="ECO:0000256" key="4">
    <source>
        <dbReference type="ARBA" id="ARBA00023239"/>
    </source>
</evidence>
<sequence length="597" mass="67859">MNITGDFDSVPEGEYDFALVRKSLSTLDRDNFAQWFYRNPRSSASETIRNGWQAKGFEAVVMSPKLDWETVCSSNRTWAYLLHSWEFMDAVMREYLISSDRQLLDWCIGLAQGWIDQYVYNDIAGESSMAWYDMGLGLRSPRLFALIALAFEENYPDSVLRCLLEGAEEHRVQHKLETSFNPRTNHGYYAAVGQVILGKGLYAVDGMKELLEQGEDRLNFMAAAQFLEDGGHSEHSPDYHRMLLDSFKVAIDQNLITNQNVINRIRLASDVLGWMVKPDGGILQFGDSPERTMVSTRKPKSGNPHTDFLLSRGKFGKPNSETLRTLPATGLAFVRFPQPVSSDDHMQASYLAFSASFHSRAHKHADDLNFIWSDHGHEIFVDSGRFGYSDLLPPDHPKRKEGYYYGAPERQYVESTAAHNTVTIDGKNHERRARKPYGSALGDCSARDGEFFLNGHVLHKEWEHERSISFKPSSWLIIEDRVISADATKHDFRSWLNLDAELDVHVHDDKTLMVTGKLFPAPLWVRGWGDLEMISPVKGGRNPTRGWRSKMDRTFVPIWSFGFSLNNSASGTITVTCNFGEEPIEFDPRTQLDSKSE</sequence>
<evidence type="ECO:0000259" key="5">
    <source>
        <dbReference type="Pfam" id="PF07940"/>
    </source>
</evidence>
<keyword evidence="2" id="KW-0732">Signal</keyword>
<dbReference type="InterPro" id="IPR031680">
    <property type="entry name" value="Hepar_II_III_N"/>
</dbReference>
<comment type="subcellular location">
    <subcellularLocation>
        <location evidence="1">Periplasm</location>
    </subcellularLocation>
</comment>
<keyword evidence="8" id="KW-1185">Reference proteome</keyword>
<comment type="caution">
    <text evidence="7">The sequence shown here is derived from an EMBL/GenBank/DDBJ whole genome shotgun (WGS) entry which is preliminary data.</text>
</comment>
<dbReference type="Pfam" id="PF07940">
    <property type="entry name" value="Hepar_II_III_C"/>
    <property type="match status" value="1"/>
</dbReference>
<keyword evidence="3" id="KW-0574">Periplasm</keyword>
<reference evidence="8" key="1">
    <citation type="journal article" date="2019" name="Int. J. Syst. Evol. Microbiol.">
        <title>The Global Catalogue of Microorganisms (GCM) 10K type strain sequencing project: providing services to taxonomists for standard genome sequencing and annotation.</title>
        <authorList>
            <consortium name="The Broad Institute Genomics Platform"/>
            <consortium name="The Broad Institute Genome Sequencing Center for Infectious Disease"/>
            <person name="Wu L."/>
            <person name="Ma J."/>
        </authorList>
    </citation>
    <scope>NUCLEOTIDE SEQUENCE [LARGE SCALE GENOMIC DNA]</scope>
    <source>
        <strain evidence="8">CGMCC 1.12849</strain>
    </source>
</reference>
<feature type="domain" description="Heparinase II/III-like C-terminal" evidence="5">
    <location>
        <begin position="349"/>
        <end position="510"/>
    </location>
</feature>